<dbReference type="CDD" id="cd22231">
    <property type="entry name" value="RHH_NikR_HicB-like"/>
    <property type="match status" value="1"/>
</dbReference>
<dbReference type="InterPro" id="IPR013321">
    <property type="entry name" value="Arc_rbn_hlx_hlx"/>
</dbReference>
<evidence type="ECO:0000313" key="2">
    <source>
        <dbReference type="Proteomes" id="UP000030428"/>
    </source>
</evidence>
<reference evidence="1 2" key="1">
    <citation type="journal article" date="2016" name="Front. Microbiol.">
        <title>Single-Cell (Meta-)Genomics of a Dimorphic Candidatus Thiomargarita nelsonii Reveals Genomic Plasticity.</title>
        <authorList>
            <person name="Flood B.E."/>
            <person name="Fliss P."/>
            <person name="Jones D.S."/>
            <person name="Dick G.J."/>
            <person name="Jain S."/>
            <person name="Kaster A.K."/>
            <person name="Winkel M."/>
            <person name="Mussmann M."/>
            <person name="Bailey J."/>
        </authorList>
    </citation>
    <scope>NUCLEOTIDE SEQUENCE [LARGE SCALE GENOMIC DNA]</scope>
    <source>
        <strain evidence="1">Hydrate Ridge</strain>
    </source>
</reference>
<accession>A0A4E0RAX6</accession>
<protein>
    <submittedName>
        <fullName evidence="1">CopG family transcriptional regulator</fullName>
    </submittedName>
</protein>
<dbReference type="Gene3D" id="1.10.1220.10">
    <property type="entry name" value="Met repressor-like"/>
    <property type="match status" value="1"/>
</dbReference>
<name>A0A4E0RAX6_9GAMM</name>
<gene>
    <name evidence="1" type="ORF">PN36_33620</name>
</gene>
<dbReference type="AlphaFoldDB" id="A0A4E0RAX6"/>
<dbReference type="InterPro" id="IPR010985">
    <property type="entry name" value="Ribbon_hlx_hlx"/>
</dbReference>
<keyword evidence="2" id="KW-1185">Reference proteome</keyword>
<dbReference type="Proteomes" id="UP000030428">
    <property type="component" value="Unassembled WGS sequence"/>
</dbReference>
<comment type="caution">
    <text evidence="1">The sequence shown here is derived from an EMBL/GenBank/DDBJ whole genome shotgun (WGS) entry which is preliminary data.</text>
</comment>
<dbReference type="GO" id="GO:0006355">
    <property type="term" value="P:regulation of DNA-templated transcription"/>
    <property type="evidence" value="ECO:0007669"/>
    <property type="project" value="InterPro"/>
</dbReference>
<evidence type="ECO:0000313" key="1">
    <source>
        <dbReference type="EMBL" id="TGN99766.1"/>
    </source>
</evidence>
<sequence>MNRATIAITFDQYILDRLDELISRHIYPNRSRAIQDAVEEKLHLLERSHLTQECAKLDPNEEKALAEEGFSEELNQWPKY</sequence>
<proteinExistence type="predicted"/>
<dbReference type="EMBL" id="JSZA02000363">
    <property type="protein sequence ID" value="TGN99766.1"/>
    <property type="molecule type" value="Genomic_DNA"/>
</dbReference>
<dbReference type="SUPFAM" id="SSF47598">
    <property type="entry name" value="Ribbon-helix-helix"/>
    <property type="match status" value="1"/>
</dbReference>
<organism evidence="1 2">
    <name type="scientific">Candidatus Thiomargarita nelsonii</name>
    <dbReference type="NCBI Taxonomy" id="1003181"/>
    <lineage>
        <taxon>Bacteria</taxon>
        <taxon>Pseudomonadati</taxon>
        <taxon>Pseudomonadota</taxon>
        <taxon>Gammaproteobacteria</taxon>
        <taxon>Thiotrichales</taxon>
        <taxon>Thiotrichaceae</taxon>
        <taxon>Thiomargarita</taxon>
    </lineage>
</organism>